<dbReference type="Proteomes" id="UP000504635">
    <property type="component" value="Unplaced"/>
</dbReference>
<dbReference type="InterPro" id="IPR009073">
    <property type="entry name" value="HscB_oligo_C"/>
</dbReference>
<comment type="similarity">
    <text evidence="1">Belongs to the HscB family.</text>
</comment>
<dbReference type="SUPFAM" id="SSF47144">
    <property type="entry name" value="HSC20 (HSCB), C-terminal oligomerisation domain"/>
    <property type="match status" value="1"/>
</dbReference>
<dbReference type="OrthoDB" id="448954at2759"/>
<dbReference type="InterPro" id="IPR001623">
    <property type="entry name" value="DnaJ_domain"/>
</dbReference>
<evidence type="ECO:0000313" key="6">
    <source>
        <dbReference type="RefSeq" id="XP_030757563.1"/>
    </source>
</evidence>
<dbReference type="Pfam" id="PF07743">
    <property type="entry name" value="HSCB_C"/>
    <property type="match status" value="1"/>
</dbReference>
<protein>
    <submittedName>
        <fullName evidence="5 6">Iron-sulfur cluster co-chaperone protein HscB</fullName>
    </submittedName>
</protein>
<feature type="domain" description="J" evidence="3">
    <location>
        <begin position="81"/>
        <end position="153"/>
    </location>
</feature>
<dbReference type="Gene3D" id="1.10.287.110">
    <property type="entry name" value="DnaJ domain"/>
    <property type="match status" value="1"/>
</dbReference>
<dbReference type="KEGG" id="soy:115883349"/>
<dbReference type="Gene3D" id="1.20.1280.20">
    <property type="entry name" value="HscB, C-terminal domain"/>
    <property type="match status" value="1"/>
</dbReference>
<dbReference type="InterPro" id="IPR036869">
    <property type="entry name" value="J_dom_sf"/>
</dbReference>
<dbReference type="AlphaFoldDB" id="A0A6J2Y1B2"/>
<dbReference type="InterPro" id="IPR036386">
    <property type="entry name" value="HscB_C_sf"/>
</dbReference>
<evidence type="ECO:0000313" key="4">
    <source>
        <dbReference type="Proteomes" id="UP000504635"/>
    </source>
</evidence>
<evidence type="ECO:0000256" key="2">
    <source>
        <dbReference type="ARBA" id="ARBA00023186"/>
    </source>
</evidence>
<dbReference type="RefSeq" id="XP_030757562.1">
    <property type="nucleotide sequence ID" value="XM_030901702.1"/>
</dbReference>
<dbReference type="SMART" id="SM00271">
    <property type="entry name" value="DnaJ"/>
    <property type="match status" value="1"/>
</dbReference>
<dbReference type="SUPFAM" id="SSF46565">
    <property type="entry name" value="Chaperone J-domain"/>
    <property type="match status" value="1"/>
</dbReference>
<dbReference type="GO" id="GO:0051087">
    <property type="term" value="F:protein-folding chaperone binding"/>
    <property type="evidence" value="ECO:0007669"/>
    <property type="project" value="InterPro"/>
</dbReference>
<dbReference type="PROSITE" id="PS50076">
    <property type="entry name" value="DNAJ_2"/>
    <property type="match status" value="1"/>
</dbReference>
<dbReference type="GeneID" id="115883349"/>
<dbReference type="InterPro" id="IPR004640">
    <property type="entry name" value="HscB"/>
</dbReference>
<accession>A0A6J2Y1B2</accession>
<dbReference type="PANTHER" id="PTHR14021">
    <property type="entry name" value="IRON-SULFUR CLUSTER CO-CHAPERONE PROTEIN HSCB"/>
    <property type="match status" value="1"/>
</dbReference>
<dbReference type="HAMAP" id="MF_00682">
    <property type="entry name" value="HscB"/>
    <property type="match status" value="1"/>
</dbReference>
<dbReference type="CTD" id="5740624"/>
<sequence length="247" mass="29159">MSFLIVARQIKNILRSQPEAKYHTIINKYKLRNIPYNLLIKYASQGYNQKVCWKCGIERKNFSDIFCSQCNVIQMPSERDNYFKLFDIDEQFDIDSKILKDKYKNLQNNLHPDRFINRTEEEKKISENYSSLVNKAYKCLATPLKRAEHLLKLSGSSIEEKQSSVDPGFLMEMMELNEELDNNVEPEQLRQLNIKNKNELERLAQSIDECFKHQNLDEAKQFVIKMQYYTSLGNRINAKLRELGVVD</sequence>
<dbReference type="GO" id="GO:0005739">
    <property type="term" value="C:mitochondrion"/>
    <property type="evidence" value="ECO:0007669"/>
    <property type="project" value="TreeGrafter"/>
</dbReference>
<reference evidence="5 6" key="1">
    <citation type="submission" date="2025-04" db="UniProtKB">
        <authorList>
            <consortium name="RefSeq"/>
        </authorList>
    </citation>
    <scope>IDENTIFICATION</scope>
    <source>
        <tissue evidence="5 6">Gonads</tissue>
    </source>
</reference>
<dbReference type="PANTHER" id="PTHR14021:SF15">
    <property type="entry name" value="IRON-SULFUR CLUSTER CO-CHAPERONE PROTEIN HSCB"/>
    <property type="match status" value="1"/>
</dbReference>
<evidence type="ECO:0000259" key="3">
    <source>
        <dbReference type="PROSITE" id="PS50076"/>
    </source>
</evidence>
<evidence type="ECO:0000313" key="5">
    <source>
        <dbReference type="RefSeq" id="XP_030757562.1"/>
    </source>
</evidence>
<keyword evidence="2" id="KW-0143">Chaperone</keyword>
<gene>
    <name evidence="5 6" type="primary">LOC115883349</name>
</gene>
<organism evidence="4 6">
    <name type="scientific">Sitophilus oryzae</name>
    <name type="common">Rice weevil</name>
    <name type="synonym">Curculio oryzae</name>
    <dbReference type="NCBI Taxonomy" id="7048"/>
    <lineage>
        <taxon>Eukaryota</taxon>
        <taxon>Metazoa</taxon>
        <taxon>Ecdysozoa</taxon>
        <taxon>Arthropoda</taxon>
        <taxon>Hexapoda</taxon>
        <taxon>Insecta</taxon>
        <taxon>Pterygota</taxon>
        <taxon>Neoptera</taxon>
        <taxon>Endopterygota</taxon>
        <taxon>Coleoptera</taxon>
        <taxon>Polyphaga</taxon>
        <taxon>Cucujiformia</taxon>
        <taxon>Curculionidae</taxon>
        <taxon>Dryophthorinae</taxon>
        <taxon>Sitophilus</taxon>
    </lineage>
</organism>
<dbReference type="GO" id="GO:0044571">
    <property type="term" value="P:[2Fe-2S] cluster assembly"/>
    <property type="evidence" value="ECO:0007669"/>
    <property type="project" value="InterPro"/>
</dbReference>
<name>A0A6J2Y1B2_SITOR</name>
<dbReference type="GO" id="GO:0051259">
    <property type="term" value="P:protein complex oligomerization"/>
    <property type="evidence" value="ECO:0007669"/>
    <property type="project" value="InterPro"/>
</dbReference>
<dbReference type="GO" id="GO:0001671">
    <property type="term" value="F:ATPase activator activity"/>
    <property type="evidence" value="ECO:0007669"/>
    <property type="project" value="InterPro"/>
</dbReference>
<proteinExistence type="inferred from homology"/>
<dbReference type="RefSeq" id="XP_030757563.1">
    <property type="nucleotide sequence ID" value="XM_030901703.1"/>
</dbReference>
<evidence type="ECO:0000256" key="1">
    <source>
        <dbReference type="ARBA" id="ARBA00010476"/>
    </source>
</evidence>
<dbReference type="NCBIfam" id="TIGR00714">
    <property type="entry name" value="hscB"/>
    <property type="match status" value="1"/>
</dbReference>
<keyword evidence="4" id="KW-1185">Reference proteome</keyword>